<dbReference type="SUPFAM" id="SSF46785">
    <property type="entry name" value="Winged helix' DNA-binding domain"/>
    <property type="match status" value="1"/>
</dbReference>
<dbReference type="Proteomes" id="UP000310636">
    <property type="component" value="Unassembled WGS sequence"/>
</dbReference>
<proteinExistence type="predicted"/>
<feature type="domain" description="HTH hxlR-type" evidence="4">
    <location>
        <begin position="12"/>
        <end position="110"/>
    </location>
</feature>
<dbReference type="PANTHER" id="PTHR33204:SF33">
    <property type="entry name" value="TRANSCRIPTIONAL REGULATOR, MARR FAMILY"/>
    <property type="match status" value="1"/>
</dbReference>
<keyword evidence="1" id="KW-0805">Transcription regulation</keyword>
<protein>
    <submittedName>
        <fullName evidence="5">Helix-turn-helix transcriptional regulator</fullName>
    </submittedName>
</protein>
<reference evidence="5 6" key="1">
    <citation type="submission" date="2019-04" db="EMBL/GenBank/DDBJ databases">
        <title>Cohnella sp. nov. isolated from preserved vegetables.</title>
        <authorList>
            <person name="Lin S.-Y."/>
            <person name="Hung M.-H."/>
            <person name="Young C.-C."/>
        </authorList>
    </citation>
    <scope>NUCLEOTIDE SEQUENCE [LARGE SCALE GENOMIC DNA]</scope>
    <source>
        <strain evidence="5 6">CC-MHH1044</strain>
    </source>
</reference>
<dbReference type="OrthoDB" id="9791143at2"/>
<dbReference type="PROSITE" id="PS51118">
    <property type="entry name" value="HTH_HXLR"/>
    <property type="match status" value="1"/>
</dbReference>
<evidence type="ECO:0000256" key="3">
    <source>
        <dbReference type="ARBA" id="ARBA00023163"/>
    </source>
</evidence>
<comment type="caution">
    <text evidence="5">The sequence shown here is derived from an EMBL/GenBank/DDBJ whole genome shotgun (WGS) entry which is preliminary data.</text>
</comment>
<dbReference type="AlphaFoldDB" id="A0A4V6RXN2"/>
<dbReference type="RefSeq" id="WP_136369294.1">
    <property type="nucleotide sequence ID" value="NZ_SSOB01000008.1"/>
</dbReference>
<dbReference type="GO" id="GO:0003677">
    <property type="term" value="F:DNA binding"/>
    <property type="evidence" value="ECO:0007669"/>
    <property type="project" value="UniProtKB-KW"/>
</dbReference>
<evidence type="ECO:0000259" key="4">
    <source>
        <dbReference type="PROSITE" id="PS51118"/>
    </source>
</evidence>
<evidence type="ECO:0000256" key="1">
    <source>
        <dbReference type="ARBA" id="ARBA00023015"/>
    </source>
</evidence>
<name>A0A4V6RXN2_9BACL</name>
<keyword evidence="3" id="KW-0804">Transcription</keyword>
<dbReference type="InterPro" id="IPR036390">
    <property type="entry name" value="WH_DNA-bd_sf"/>
</dbReference>
<accession>A0A4V6RXN2</accession>
<keyword evidence="6" id="KW-1185">Reference proteome</keyword>
<evidence type="ECO:0000256" key="2">
    <source>
        <dbReference type="ARBA" id="ARBA00023125"/>
    </source>
</evidence>
<dbReference type="Pfam" id="PF01638">
    <property type="entry name" value="HxlR"/>
    <property type="match status" value="1"/>
</dbReference>
<evidence type="ECO:0000313" key="5">
    <source>
        <dbReference type="EMBL" id="THF81698.1"/>
    </source>
</evidence>
<organism evidence="5 6">
    <name type="scientific">Cohnella fermenti</name>
    <dbReference type="NCBI Taxonomy" id="2565925"/>
    <lineage>
        <taxon>Bacteria</taxon>
        <taxon>Bacillati</taxon>
        <taxon>Bacillota</taxon>
        <taxon>Bacilli</taxon>
        <taxon>Bacillales</taxon>
        <taxon>Paenibacillaceae</taxon>
        <taxon>Cohnella</taxon>
    </lineage>
</organism>
<dbReference type="PANTHER" id="PTHR33204">
    <property type="entry name" value="TRANSCRIPTIONAL REGULATOR, MARR FAMILY"/>
    <property type="match status" value="1"/>
</dbReference>
<dbReference type="InterPro" id="IPR002577">
    <property type="entry name" value="HTH_HxlR"/>
</dbReference>
<sequence length="111" mass="12644">MEQTETLVQAGSAVEKTVELIGGKWKGLILYHLIAGEARFNQLRRLIPGVTQRMLALQLRDLEKDGLITREEYKMTPRRVGYRLTELGRSLTPVILLMKTWGEQYSASIAK</sequence>
<evidence type="ECO:0000313" key="6">
    <source>
        <dbReference type="Proteomes" id="UP000310636"/>
    </source>
</evidence>
<keyword evidence="2" id="KW-0238">DNA-binding</keyword>
<dbReference type="Gene3D" id="1.10.10.10">
    <property type="entry name" value="Winged helix-like DNA-binding domain superfamily/Winged helix DNA-binding domain"/>
    <property type="match status" value="1"/>
</dbReference>
<dbReference type="InterPro" id="IPR036388">
    <property type="entry name" value="WH-like_DNA-bd_sf"/>
</dbReference>
<gene>
    <name evidence="5" type="ORF">E6C55_08200</name>
</gene>
<dbReference type="EMBL" id="SSOB01000008">
    <property type="protein sequence ID" value="THF81698.1"/>
    <property type="molecule type" value="Genomic_DNA"/>
</dbReference>